<dbReference type="Proteomes" id="UP000239757">
    <property type="component" value="Unassembled WGS sequence"/>
</dbReference>
<proteinExistence type="predicted"/>
<dbReference type="AlphaFoldDB" id="A0A2P5VX34"/>
<feature type="region of interest" description="Disordered" evidence="1">
    <location>
        <begin position="1"/>
        <end position="104"/>
    </location>
</feature>
<feature type="compositionally biased region" description="Basic and acidic residues" evidence="1">
    <location>
        <begin position="38"/>
        <end position="55"/>
    </location>
</feature>
<evidence type="ECO:0000256" key="1">
    <source>
        <dbReference type="SAM" id="MobiDB-lite"/>
    </source>
</evidence>
<dbReference type="OrthoDB" id="1094981at2759"/>
<feature type="compositionally biased region" description="Basic and acidic residues" evidence="1">
    <location>
        <begin position="88"/>
        <end position="100"/>
    </location>
</feature>
<reference evidence="2 3" key="1">
    <citation type="submission" date="2015-01" db="EMBL/GenBank/DDBJ databases">
        <title>Genome of allotetraploid Gossypium barbadense reveals genomic plasticity and fiber elongation in cotton evolution.</title>
        <authorList>
            <person name="Chen X."/>
            <person name="Liu X."/>
            <person name="Zhao B."/>
            <person name="Zheng H."/>
            <person name="Hu Y."/>
            <person name="Lu G."/>
            <person name="Yang C."/>
            <person name="Chen J."/>
            <person name="Shan C."/>
            <person name="Zhang L."/>
            <person name="Zhou Y."/>
            <person name="Wang L."/>
            <person name="Guo W."/>
            <person name="Bai Y."/>
            <person name="Ruan J."/>
            <person name="Shangguan X."/>
            <person name="Mao Y."/>
            <person name="Jiang J."/>
            <person name="Zhu Y."/>
            <person name="Lei J."/>
            <person name="Kang H."/>
            <person name="Chen S."/>
            <person name="He X."/>
            <person name="Wang R."/>
            <person name="Wang Y."/>
            <person name="Chen J."/>
            <person name="Wang L."/>
            <person name="Yu S."/>
            <person name="Wang B."/>
            <person name="Wei J."/>
            <person name="Song S."/>
            <person name="Lu X."/>
            <person name="Gao Z."/>
            <person name="Gu W."/>
            <person name="Deng X."/>
            <person name="Ma D."/>
            <person name="Wang S."/>
            <person name="Liang W."/>
            <person name="Fang L."/>
            <person name="Cai C."/>
            <person name="Zhu X."/>
            <person name="Zhou B."/>
            <person name="Zhang Y."/>
            <person name="Chen Z."/>
            <person name="Xu S."/>
            <person name="Zhu R."/>
            <person name="Wang S."/>
            <person name="Zhang T."/>
            <person name="Zhao G."/>
        </authorList>
    </citation>
    <scope>NUCLEOTIDE SEQUENCE [LARGE SCALE GENOMIC DNA]</scope>
    <source>
        <strain evidence="3">cv. Xinhai21</strain>
        <tissue evidence="2">Leaf</tissue>
    </source>
</reference>
<protein>
    <submittedName>
        <fullName evidence="2">Uncharacterized protein</fullName>
    </submittedName>
</protein>
<name>A0A2P5VX34_GOSBA</name>
<organism evidence="2 3">
    <name type="scientific">Gossypium barbadense</name>
    <name type="common">Sea Island cotton</name>
    <name type="synonym">Hibiscus barbadensis</name>
    <dbReference type="NCBI Taxonomy" id="3634"/>
    <lineage>
        <taxon>Eukaryota</taxon>
        <taxon>Viridiplantae</taxon>
        <taxon>Streptophyta</taxon>
        <taxon>Embryophyta</taxon>
        <taxon>Tracheophyta</taxon>
        <taxon>Spermatophyta</taxon>
        <taxon>Magnoliopsida</taxon>
        <taxon>eudicotyledons</taxon>
        <taxon>Gunneridae</taxon>
        <taxon>Pentapetalae</taxon>
        <taxon>rosids</taxon>
        <taxon>malvids</taxon>
        <taxon>Malvales</taxon>
        <taxon>Malvaceae</taxon>
        <taxon>Malvoideae</taxon>
        <taxon>Gossypium</taxon>
    </lineage>
</organism>
<feature type="compositionally biased region" description="Polar residues" evidence="1">
    <location>
        <begin position="56"/>
        <end position="65"/>
    </location>
</feature>
<accession>A0A2P5VX34</accession>
<gene>
    <name evidence="2" type="ORF">GOBAR_AA37345</name>
</gene>
<feature type="compositionally biased region" description="Basic and acidic residues" evidence="1">
    <location>
        <begin position="67"/>
        <end position="76"/>
    </location>
</feature>
<evidence type="ECO:0000313" key="2">
    <source>
        <dbReference type="EMBL" id="PPR83367.1"/>
    </source>
</evidence>
<evidence type="ECO:0000313" key="3">
    <source>
        <dbReference type="Proteomes" id="UP000239757"/>
    </source>
</evidence>
<sequence>MGQLAKLISKRPRCSLSNEEGLVGPEPESRQGIVVSKSKGEKDHSEQTPETHSKNTPEPWSSNDKGPTYEERRLQVEELDDWQTQKPRSHDKPKQRHDELNISPNQLKVGDKVLLDAADLRIATSKPNGEIPLTVFSIFPYSTAEVIHPKFVWMRSVNSTYHHDHVTERFSRTTQLGTRACLGSCPYHRKQHSRAIWPCENKAKFFPNTGVDKLPRPYDMAMGESVKTTQAFDTPVSRGYGCN</sequence>
<dbReference type="EMBL" id="KZ670391">
    <property type="protein sequence ID" value="PPR83367.1"/>
    <property type="molecule type" value="Genomic_DNA"/>
</dbReference>